<dbReference type="GeneID" id="7050581"/>
<comment type="similarity">
    <text evidence="2">Belongs to the sirtuin family. Class I subfamily.</text>
</comment>
<evidence type="ECO:0000313" key="11">
    <source>
        <dbReference type="JaponicusDB" id="SJAG_04186"/>
    </source>
</evidence>
<evidence type="ECO:0000256" key="8">
    <source>
        <dbReference type="SAM" id="MobiDB-lite"/>
    </source>
</evidence>
<feature type="binding site" evidence="7">
    <location>
        <position position="301"/>
    </location>
    <ligand>
        <name>Zn(2+)</name>
        <dbReference type="ChEBI" id="CHEBI:29105"/>
    </ligand>
</feature>
<dbReference type="PROSITE" id="PS50305">
    <property type="entry name" value="SIRTUIN"/>
    <property type="match status" value="1"/>
</dbReference>
<feature type="active site" description="Proton acceptor" evidence="7">
    <location>
        <position position="266"/>
    </location>
</feature>
<feature type="binding site" evidence="7">
    <location>
        <position position="298"/>
    </location>
    <ligand>
        <name>Zn(2+)</name>
        <dbReference type="ChEBI" id="CHEBI:29105"/>
    </ligand>
</feature>
<dbReference type="InterPro" id="IPR026591">
    <property type="entry name" value="Sirtuin_cat_small_dom_sf"/>
</dbReference>
<gene>
    <name evidence="11" type="primary">sir2</name>
    <name evidence="10" type="ORF">SJAG_04186</name>
</gene>
<feature type="domain" description="Deacetylase sirtuin-type" evidence="9">
    <location>
        <begin position="139"/>
        <end position="423"/>
    </location>
</feature>
<dbReference type="JaponicusDB" id="SJAG_04186">
    <property type="gene designation" value="sir2"/>
</dbReference>
<dbReference type="HOGENOM" id="CLU_023643_5_3_1"/>
<keyword evidence="5 7" id="KW-0862">Zinc</keyword>
<dbReference type="Gene3D" id="3.40.50.1220">
    <property type="entry name" value="TPP-binding domain"/>
    <property type="match status" value="1"/>
</dbReference>
<proteinExistence type="inferred from homology"/>
<dbReference type="GO" id="GO:0033553">
    <property type="term" value="C:rDNA heterochromatin"/>
    <property type="evidence" value="ECO:0007669"/>
    <property type="project" value="EnsemblFungi"/>
</dbReference>
<sequence>MLQEEENIEDIDRVSELSFSSDASGASLLLDVLQGAKNGTSDGDDESIDLNVYESEDEGLQSTASKESKELRDEMRHVLRTHGPARFLERFLHQNKMSVRSILETLNINLPEVLSDFSDEDLLPLLKYILKHEASRRLKLPQYNTLDDVTNLIQSCDNIIVLTGAGISTSLGIPDFRSDDGFYAKLAEHGLSEPMEMFDIHVFREDPSIFYKFAREILPQTTQFSPTHAFIRLLEKKGKLNTLFTQNIDNLEHYAGISPDKTVQCHGSFAKATCVQCRYEIDGTDIYEDIRKQRVPRCSKCGQGPPKRKRTRERSSSSNSTDADSIVEPGVFKPNITFFGEQLPETFFAKIGSEELRKCDLLICIGTSLKVAPVSEVIGLLPPTTPQVYISRTQLRHTQFDVSLLSPFSDWVVVELCRRLGWFRDLKKLCYNNRCYQPAAKRAFETPLDIQFIEPSTYIIDSKLNKESKKK</sequence>
<dbReference type="GO" id="GO:0005634">
    <property type="term" value="C:nucleus"/>
    <property type="evidence" value="ECO:0000318"/>
    <property type="project" value="GO_Central"/>
</dbReference>
<dbReference type="GO" id="GO:0030466">
    <property type="term" value="P:silent mating-type cassette heterochromatin formation"/>
    <property type="evidence" value="ECO:0007669"/>
    <property type="project" value="EnsemblFungi"/>
</dbReference>
<dbReference type="Pfam" id="PF02146">
    <property type="entry name" value="SIR2"/>
    <property type="match status" value="1"/>
</dbReference>
<dbReference type="VEuPathDB" id="FungiDB:SJAG_04186"/>
<feature type="binding site" evidence="7">
    <location>
        <position position="277"/>
    </location>
    <ligand>
        <name>Zn(2+)</name>
        <dbReference type="ChEBI" id="CHEBI:29105"/>
    </ligand>
</feature>
<evidence type="ECO:0000313" key="10">
    <source>
        <dbReference type="EMBL" id="EEB09012.1"/>
    </source>
</evidence>
<dbReference type="Proteomes" id="UP000001744">
    <property type="component" value="Unassembled WGS sequence"/>
</dbReference>
<evidence type="ECO:0000256" key="2">
    <source>
        <dbReference type="ARBA" id="ARBA00006924"/>
    </source>
</evidence>
<dbReference type="GO" id="GO:1902794">
    <property type="term" value="P:siRNA-independent facultative heterochromatin formation"/>
    <property type="evidence" value="ECO:0007669"/>
    <property type="project" value="EnsemblFungi"/>
</dbReference>
<name>B6K658_SCHJY</name>
<dbReference type="GO" id="GO:0099115">
    <property type="term" value="C:chromosome, subtelomeric region"/>
    <property type="evidence" value="ECO:0007669"/>
    <property type="project" value="EnsemblFungi"/>
</dbReference>
<dbReference type="EMBL" id="KE651167">
    <property type="protein sequence ID" value="EEB09012.1"/>
    <property type="molecule type" value="Genomic_DNA"/>
</dbReference>
<feature type="region of interest" description="Disordered" evidence="8">
    <location>
        <begin position="298"/>
        <end position="328"/>
    </location>
</feature>
<dbReference type="OrthoDB" id="420264at2759"/>
<dbReference type="GO" id="GO:0003714">
    <property type="term" value="F:transcription corepressor activity"/>
    <property type="evidence" value="ECO:0000318"/>
    <property type="project" value="GO_Central"/>
</dbReference>
<evidence type="ECO:0000256" key="1">
    <source>
        <dbReference type="ARBA" id="ARBA00001947"/>
    </source>
</evidence>
<dbReference type="InterPro" id="IPR050134">
    <property type="entry name" value="NAD-dep_sirtuin_deacylases"/>
</dbReference>
<evidence type="ECO:0000256" key="3">
    <source>
        <dbReference type="ARBA" id="ARBA00022679"/>
    </source>
</evidence>
<accession>B6K658</accession>
<evidence type="ECO:0000256" key="7">
    <source>
        <dbReference type="PROSITE-ProRule" id="PRU00236"/>
    </source>
</evidence>
<dbReference type="eggNOG" id="KOG2684">
    <property type="taxonomic scope" value="Eukaryota"/>
</dbReference>
<evidence type="ECO:0000256" key="5">
    <source>
        <dbReference type="ARBA" id="ARBA00022833"/>
    </source>
</evidence>
<dbReference type="STRING" id="402676.B6K658"/>
<keyword evidence="4 7" id="KW-0479">Metal-binding</keyword>
<feature type="binding site" evidence="7">
    <location>
        <position position="274"/>
    </location>
    <ligand>
        <name>Zn(2+)</name>
        <dbReference type="ChEBI" id="CHEBI:29105"/>
    </ligand>
</feature>
<comment type="cofactor">
    <cofactor evidence="1">
        <name>Zn(2+)</name>
        <dbReference type="ChEBI" id="CHEBI:29105"/>
    </cofactor>
</comment>
<keyword evidence="3" id="KW-0808">Transferase</keyword>
<dbReference type="GO" id="GO:0005721">
    <property type="term" value="C:pericentric heterochromatin"/>
    <property type="evidence" value="ECO:0007669"/>
    <property type="project" value="EnsemblFungi"/>
</dbReference>
<dbReference type="GO" id="GO:0031509">
    <property type="term" value="P:subtelomeric heterochromatin formation"/>
    <property type="evidence" value="ECO:0000318"/>
    <property type="project" value="GO_Central"/>
</dbReference>
<dbReference type="AlphaFoldDB" id="B6K658"/>
<dbReference type="GO" id="GO:0070403">
    <property type="term" value="F:NAD+ binding"/>
    <property type="evidence" value="ECO:0007669"/>
    <property type="project" value="InterPro"/>
</dbReference>
<dbReference type="GO" id="GO:0006974">
    <property type="term" value="P:DNA damage response"/>
    <property type="evidence" value="ECO:0000318"/>
    <property type="project" value="GO_Central"/>
</dbReference>
<evidence type="ECO:0000256" key="6">
    <source>
        <dbReference type="ARBA" id="ARBA00023027"/>
    </source>
</evidence>
<dbReference type="GO" id="GO:0046970">
    <property type="term" value="F:histone H4K16 deacetylase activity, NAD-dependent"/>
    <property type="evidence" value="ECO:0000318"/>
    <property type="project" value="GO_Central"/>
</dbReference>
<dbReference type="Gene3D" id="3.30.1600.10">
    <property type="entry name" value="SIR2/SIRT2 'Small Domain"/>
    <property type="match status" value="1"/>
</dbReference>
<dbReference type="GO" id="GO:0031508">
    <property type="term" value="P:pericentric heterochromatin formation"/>
    <property type="evidence" value="ECO:0007669"/>
    <property type="project" value="EnsemblFungi"/>
</dbReference>
<keyword evidence="12" id="KW-1185">Reference proteome</keyword>
<evidence type="ECO:0000256" key="4">
    <source>
        <dbReference type="ARBA" id="ARBA00022723"/>
    </source>
</evidence>
<dbReference type="InterPro" id="IPR026590">
    <property type="entry name" value="Ssirtuin_cat_dom"/>
</dbReference>
<protein>
    <submittedName>
        <fullName evidence="10">Sir2 family histone deacetylase Sir2</fullName>
    </submittedName>
</protein>
<evidence type="ECO:0000259" key="9">
    <source>
        <dbReference type="PROSITE" id="PS50305"/>
    </source>
</evidence>
<dbReference type="InterPro" id="IPR029035">
    <property type="entry name" value="DHS-like_NAD/FAD-binding_dom"/>
</dbReference>
<dbReference type="OMA" id="PTHEFIR"/>
<dbReference type="GO" id="GO:0141222">
    <property type="term" value="F:histone H3K4 deacetylase activity, NAD-dependent"/>
    <property type="evidence" value="ECO:0007669"/>
    <property type="project" value="EnsemblFungi"/>
</dbReference>
<dbReference type="PANTHER" id="PTHR11085">
    <property type="entry name" value="NAD-DEPENDENT PROTEIN DEACYLASE SIRTUIN-5, MITOCHONDRIAL-RELATED"/>
    <property type="match status" value="1"/>
</dbReference>
<reference evidence="10 12" key="1">
    <citation type="journal article" date="2011" name="Science">
        <title>Comparative functional genomics of the fission yeasts.</title>
        <authorList>
            <person name="Rhind N."/>
            <person name="Chen Z."/>
            <person name="Yassour M."/>
            <person name="Thompson D.A."/>
            <person name="Haas B.J."/>
            <person name="Habib N."/>
            <person name="Wapinski I."/>
            <person name="Roy S."/>
            <person name="Lin M.F."/>
            <person name="Heiman D.I."/>
            <person name="Young S.K."/>
            <person name="Furuya K."/>
            <person name="Guo Y."/>
            <person name="Pidoux A."/>
            <person name="Chen H.M."/>
            <person name="Robbertse B."/>
            <person name="Goldberg J.M."/>
            <person name="Aoki K."/>
            <person name="Bayne E.H."/>
            <person name="Berlin A.M."/>
            <person name="Desjardins C.A."/>
            <person name="Dobbs E."/>
            <person name="Dukaj L."/>
            <person name="Fan L."/>
            <person name="FitzGerald M.G."/>
            <person name="French C."/>
            <person name="Gujja S."/>
            <person name="Hansen K."/>
            <person name="Keifenheim D."/>
            <person name="Levin J.Z."/>
            <person name="Mosher R.A."/>
            <person name="Mueller C.A."/>
            <person name="Pfiffner J."/>
            <person name="Priest M."/>
            <person name="Russ C."/>
            <person name="Smialowska A."/>
            <person name="Swoboda P."/>
            <person name="Sykes S.M."/>
            <person name="Vaughn M."/>
            <person name="Vengrova S."/>
            <person name="Yoder R."/>
            <person name="Zeng Q."/>
            <person name="Allshire R."/>
            <person name="Baulcombe D."/>
            <person name="Birren B.W."/>
            <person name="Brown W."/>
            <person name="Ekwall K."/>
            <person name="Kellis M."/>
            <person name="Leatherwood J."/>
            <person name="Levin H."/>
            <person name="Margalit H."/>
            <person name="Martienssen R."/>
            <person name="Nieduszynski C.A."/>
            <person name="Spatafora J.W."/>
            <person name="Friedman N."/>
            <person name="Dalgaard J.Z."/>
            <person name="Baumann P."/>
            <person name="Niki H."/>
            <person name="Regev A."/>
            <person name="Nusbaum C."/>
        </authorList>
    </citation>
    <scope>NUCLEOTIDE SEQUENCE [LARGE SCALE GENOMIC DNA]</scope>
    <source>
        <strain evidence="12">yFS275 / FY16936</strain>
    </source>
</reference>
<dbReference type="RefSeq" id="XP_002175305.1">
    <property type="nucleotide sequence ID" value="XM_002175269.1"/>
</dbReference>
<dbReference type="GO" id="GO:0031934">
    <property type="term" value="C:mating-type region heterochromatin"/>
    <property type="evidence" value="ECO:0007669"/>
    <property type="project" value="EnsemblFungi"/>
</dbReference>
<dbReference type="GO" id="GO:0032041">
    <property type="term" value="F:histone H3K14 deacetylase activity, NAD-dependent"/>
    <property type="evidence" value="ECO:0000318"/>
    <property type="project" value="GO_Central"/>
</dbReference>
<evidence type="ECO:0000313" key="12">
    <source>
        <dbReference type="Proteomes" id="UP000001744"/>
    </source>
</evidence>
<dbReference type="SUPFAM" id="SSF52467">
    <property type="entry name" value="DHS-like NAD/FAD-binding domain"/>
    <property type="match status" value="1"/>
</dbReference>
<dbReference type="GO" id="GO:0046969">
    <property type="term" value="F:histone H3K9 deacetylase activity, NAD-dependent"/>
    <property type="evidence" value="ECO:0000318"/>
    <property type="project" value="GO_Central"/>
</dbReference>
<dbReference type="InterPro" id="IPR003000">
    <property type="entry name" value="Sirtuin"/>
</dbReference>
<organism evidence="10 12">
    <name type="scientific">Schizosaccharomyces japonicus (strain yFS275 / FY16936)</name>
    <name type="common">Fission yeast</name>
    <dbReference type="NCBI Taxonomy" id="402676"/>
    <lineage>
        <taxon>Eukaryota</taxon>
        <taxon>Fungi</taxon>
        <taxon>Dikarya</taxon>
        <taxon>Ascomycota</taxon>
        <taxon>Taphrinomycotina</taxon>
        <taxon>Schizosaccharomycetes</taxon>
        <taxon>Schizosaccharomycetales</taxon>
        <taxon>Schizosaccharomycetaceae</taxon>
        <taxon>Schizosaccharomyces</taxon>
    </lineage>
</organism>
<dbReference type="GO" id="GO:0046872">
    <property type="term" value="F:metal ion binding"/>
    <property type="evidence" value="ECO:0007669"/>
    <property type="project" value="UniProtKB-KW"/>
</dbReference>
<keyword evidence="6" id="KW-0520">NAD</keyword>
<dbReference type="PANTHER" id="PTHR11085:SF9">
    <property type="entry name" value="NAD-DEPENDENT PROTEIN DEACETYLASE SIRTUIN-1"/>
    <property type="match status" value="1"/>
</dbReference>